<name>A0A073CX05_PLAA1</name>
<dbReference type="STRING" id="388467.A19Y_3841"/>
<dbReference type="SUPFAM" id="SSF88723">
    <property type="entry name" value="PIN domain-like"/>
    <property type="match status" value="1"/>
</dbReference>
<sequence>MKPLIILDTSPLVALIDKSDRFHGWSVQIWKTLVPPLFTCEAVISEACFLLHRTYGGEEAVIALLKSGVIKIPFHLTEEIEAIGNLMQRYQNIPMSLADACLVRMSELIPGSCILTLDSDFRIYRKNQQEIIDLIIADEI</sequence>
<reference evidence="2 3" key="1">
    <citation type="journal article" date="2014" name="Appl. Environ. Microbiol.">
        <title>Elucidation of insertion elements encoded on plasmids and in vitro construction of shuttle vectors from the toxic cyanobacterium Planktothrix.</title>
        <authorList>
            <person name="Christiansen G."/>
            <person name="Goesmann A."/>
            <person name="Kurmayer R."/>
        </authorList>
    </citation>
    <scope>NUCLEOTIDE SEQUENCE [LARGE SCALE GENOMIC DNA]</scope>
    <source>
        <strain evidence="2 3">NIVA-CYA 126/8</strain>
    </source>
</reference>
<dbReference type="InterPro" id="IPR029060">
    <property type="entry name" value="PIN-like_dom_sf"/>
</dbReference>
<dbReference type="HOGENOM" id="CLU_143452_1_1_3"/>
<evidence type="ECO:0000313" key="2">
    <source>
        <dbReference type="EMBL" id="KEI68575.1"/>
    </source>
</evidence>
<keyword evidence="3" id="KW-1185">Reference proteome</keyword>
<evidence type="ECO:0000259" key="1">
    <source>
        <dbReference type="Pfam" id="PF01850"/>
    </source>
</evidence>
<dbReference type="Gene3D" id="3.40.50.1010">
    <property type="entry name" value="5'-nuclease"/>
    <property type="match status" value="1"/>
</dbReference>
<dbReference type="EMBL" id="CM002803">
    <property type="protein sequence ID" value="KEI68575.1"/>
    <property type="molecule type" value="Genomic_DNA"/>
</dbReference>
<dbReference type="AlphaFoldDB" id="A0A073CX05"/>
<proteinExistence type="predicted"/>
<organism evidence="2 3">
    <name type="scientific">Planktothrix agardhii (strain NIVA-CYA 126/8)</name>
    <dbReference type="NCBI Taxonomy" id="388467"/>
    <lineage>
        <taxon>Bacteria</taxon>
        <taxon>Bacillati</taxon>
        <taxon>Cyanobacteriota</taxon>
        <taxon>Cyanophyceae</taxon>
        <taxon>Oscillatoriophycideae</taxon>
        <taxon>Oscillatoriales</taxon>
        <taxon>Microcoleaceae</taxon>
        <taxon>Planktothrix</taxon>
    </lineage>
</organism>
<dbReference type="Proteomes" id="UP000027395">
    <property type="component" value="Chromosome"/>
</dbReference>
<feature type="domain" description="PIN" evidence="1">
    <location>
        <begin position="5"/>
        <end position="125"/>
    </location>
</feature>
<gene>
    <name evidence="2" type="ORF">A19Y_3841</name>
</gene>
<dbReference type="PATRIC" id="fig|388467.6.peg.3787"/>
<dbReference type="eggNOG" id="COG2402">
    <property type="taxonomic scope" value="Bacteria"/>
</dbReference>
<dbReference type="RefSeq" id="WP_042156008.1">
    <property type="nucleotide sequence ID" value="NZ_CM002803.1"/>
</dbReference>
<protein>
    <recommendedName>
        <fullName evidence="1">PIN domain-containing protein</fullName>
    </recommendedName>
</protein>
<accession>A0A073CX05</accession>
<evidence type="ECO:0000313" key="3">
    <source>
        <dbReference type="Proteomes" id="UP000027395"/>
    </source>
</evidence>
<dbReference type="Pfam" id="PF01850">
    <property type="entry name" value="PIN"/>
    <property type="match status" value="1"/>
</dbReference>
<dbReference type="InterPro" id="IPR002716">
    <property type="entry name" value="PIN_dom"/>
</dbReference>